<organism evidence="2 3">
    <name type="scientific">Catenaria anguillulae PL171</name>
    <dbReference type="NCBI Taxonomy" id="765915"/>
    <lineage>
        <taxon>Eukaryota</taxon>
        <taxon>Fungi</taxon>
        <taxon>Fungi incertae sedis</taxon>
        <taxon>Blastocladiomycota</taxon>
        <taxon>Blastocladiomycetes</taxon>
        <taxon>Blastocladiales</taxon>
        <taxon>Catenariaceae</taxon>
        <taxon>Catenaria</taxon>
    </lineage>
</organism>
<dbReference type="EMBL" id="MCFL01000069">
    <property type="protein sequence ID" value="ORZ31026.1"/>
    <property type="molecule type" value="Genomic_DNA"/>
</dbReference>
<keyword evidence="3" id="KW-1185">Reference proteome</keyword>
<comment type="caution">
    <text evidence="2">The sequence shown here is derived from an EMBL/GenBank/DDBJ whole genome shotgun (WGS) entry which is preliminary data.</text>
</comment>
<evidence type="ECO:0000313" key="3">
    <source>
        <dbReference type="Proteomes" id="UP000193411"/>
    </source>
</evidence>
<feature type="region of interest" description="Disordered" evidence="1">
    <location>
        <begin position="158"/>
        <end position="178"/>
    </location>
</feature>
<dbReference type="AlphaFoldDB" id="A0A1Y2H8Y2"/>
<proteinExistence type="predicted"/>
<sequence>MDKFPLAHMLAKCESNDNGCRWPSDCRHGSLGSCCLALAVEHGNSKPDKRIARRIHSALAIGDYDMYRGNVTNNVPRRSQEGFQAAKDLRSGGLRAVLVSWSSLTMHGLFLEAGVSEMVATGLDHVFNVRLAIATEGLLVLEWIRSIFAMAHMCEVDEDERESGQTSDSESDESHEVGFDSRVLSLNPDCLTQARAMEILESDAGSTITRWPYVNAGPAISSPTEPRSSEIPCVYLAFVMFVYSCLTRRGQDVDLFVCVTPFGHAGSPIGQLG</sequence>
<reference evidence="2 3" key="1">
    <citation type="submission" date="2016-07" db="EMBL/GenBank/DDBJ databases">
        <title>Pervasive Adenine N6-methylation of Active Genes in Fungi.</title>
        <authorList>
            <consortium name="DOE Joint Genome Institute"/>
            <person name="Mondo S.J."/>
            <person name="Dannebaum R.O."/>
            <person name="Kuo R.C."/>
            <person name="Labutti K."/>
            <person name="Haridas S."/>
            <person name="Kuo A."/>
            <person name="Salamov A."/>
            <person name="Ahrendt S.R."/>
            <person name="Lipzen A."/>
            <person name="Sullivan W."/>
            <person name="Andreopoulos W.B."/>
            <person name="Clum A."/>
            <person name="Lindquist E."/>
            <person name="Daum C."/>
            <person name="Ramamoorthy G.K."/>
            <person name="Gryganskyi A."/>
            <person name="Culley D."/>
            <person name="Magnuson J.K."/>
            <person name="James T.Y."/>
            <person name="O'Malley M.A."/>
            <person name="Stajich J.E."/>
            <person name="Spatafora J.W."/>
            <person name="Visel A."/>
            <person name="Grigoriev I.V."/>
        </authorList>
    </citation>
    <scope>NUCLEOTIDE SEQUENCE [LARGE SCALE GENOMIC DNA]</scope>
    <source>
        <strain evidence="2 3">PL171</strain>
    </source>
</reference>
<evidence type="ECO:0000313" key="2">
    <source>
        <dbReference type="EMBL" id="ORZ31026.1"/>
    </source>
</evidence>
<gene>
    <name evidence="2" type="ORF">BCR44DRAFT_398664</name>
</gene>
<dbReference type="Proteomes" id="UP000193411">
    <property type="component" value="Unassembled WGS sequence"/>
</dbReference>
<evidence type="ECO:0000256" key="1">
    <source>
        <dbReference type="SAM" id="MobiDB-lite"/>
    </source>
</evidence>
<protein>
    <submittedName>
        <fullName evidence="2">Uncharacterized protein</fullName>
    </submittedName>
</protein>
<accession>A0A1Y2H8Y2</accession>
<name>A0A1Y2H8Y2_9FUNG</name>